<gene>
    <name evidence="10" type="ORF">STCU_07468</name>
</gene>
<evidence type="ECO:0000256" key="7">
    <source>
        <dbReference type="ARBA" id="ARBA00030554"/>
    </source>
</evidence>
<evidence type="ECO:0000256" key="5">
    <source>
        <dbReference type="ARBA" id="ARBA00022691"/>
    </source>
</evidence>
<dbReference type="PANTHER" id="PTHR48418:SF1">
    <property type="entry name" value="TRNA WYBUTOSINE-SYNTHESIZING PROTEIN 3"/>
    <property type="match status" value="1"/>
</dbReference>
<evidence type="ECO:0000256" key="4">
    <source>
        <dbReference type="ARBA" id="ARBA00022679"/>
    </source>
</evidence>
<evidence type="ECO:0000313" key="10">
    <source>
        <dbReference type="EMBL" id="EPY23772.1"/>
    </source>
</evidence>
<dbReference type="GO" id="GO:0008168">
    <property type="term" value="F:methyltransferase activity"/>
    <property type="evidence" value="ECO:0007669"/>
    <property type="project" value="UniProtKB-KW"/>
</dbReference>
<organism evidence="10 11">
    <name type="scientific">Strigomonas culicis</name>
    <dbReference type="NCBI Taxonomy" id="28005"/>
    <lineage>
        <taxon>Eukaryota</taxon>
        <taxon>Discoba</taxon>
        <taxon>Euglenozoa</taxon>
        <taxon>Kinetoplastea</taxon>
        <taxon>Metakinetoplastina</taxon>
        <taxon>Trypanosomatida</taxon>
        <taxon>Trypanosomatidae</taxon>
        <taxon>Strigomonadinae</taxon>
        <taxon>Strigomonas</taxon>
    </lineage>
</organism>
<dbReference type="GO" id="GO:0032259">
    <property type="term" value="P:methylation"/>
    <property type="evidence" value="ECO:0007669"/>
    <property type="project" value="UniProtKB-KW"/>
</dbReference>
<comment type="catalytic activity">
    <reaction evidence="8">
        <text>4-demethyl-7-[(3S)-3-amino-3-carboxypropyl]wyosine(37) in tRNA(Phe) + S-adenosyl-L-methionine = 7-[(3S)-3-amino-3-carboxypropyl]wyosine(37) in tRNA(Phe) + S-adenosyl-L-homocysteine + H(+)</text>
        <dbReference type="Rhea" id="RHEA:36635"/>
        <dbReference type="Rhea" id="RHEA-COMP:10378"/>
        <dbReference type="Rhea" id="RHEA-COMP:10379"/>
        <dbReference type="ChEBI" id="CHEBI:15378"/>
        <dbReference type="ChEBI" id="CHEBI:57856"/>
        <dbReference type="ChEBI" id="CHEBI:59789"/>
        <dbReference type="ChEBI" id="CHEBI:73543"/>
        <dbReference type="ChEBI" id="CHEBI:73550"/>
        <dbReference type="EC" id="2.1.1.282"/>
    </reaction>
</comment>
<proteinExistence type="inferred from homology"/>
<evidence type="ECO:0000256" key="6">
    <source>
        <dbReference type="ARBA" id="ARBA00022694"/>
    </source>
</evidence>
<evidence type="ECO:0000256" key="1">
    <source>
        <dbReference type="ARBA" id="ARBA00008569"/>
    </source>
</evidence>
<evidence type="ECO:0000256" key="8">
    <source>
        <dbReference type="ARBA" id="ARBA00049202"/>
    </source>
</evidence>
<feature type="domain" description="tRNA wybutosine-synthesizing protein" evidence="9">
    <location>
        <begin position="24"/>
        <end position="263"/>
    </location>
</feature>
<evidence type="ECO:0000256" key="3">
    <source>
        <dbReference type="ARBA" id="ARBA00022603"/>
    </source>
</evidence>
<dbReference type="Proteomes" id="UP000015354">
    <property type="component" value="Unassembled WGS sequence"/>
</dbReference>
<keyword evidence="4" id="KW-0808">Transferase</keyword>
<sequence>MFALTRALARKGVHGGAASEFFVQNRAHIIADLRANTNDKSLAGCVDARIRPLVELINSDALPQYVTSSSCSGRLSLFHRGKCEVGVEAAATHAERKRGSFGRGMLFQSHDPLPDVAAAVQQRLLPALAAHEAWRATLPTTPLLYDTEVVQLKFEPMIVHVLCADVDAASALLQCASEAAQTTSGILSCSRGTAAHRKITCCLTSPVATDVHLFSEGKWMLNSTDFGGAGGTMWSYYLTRAVEHINELFKENERRTERLMREITRRLIEKGRS</sequence>
<dbReference type="Gene3D" id="3.30.1960.10">
    <property type="entry name" value="tRNA wybutosine-synthesizing-like"/>
    <property type="match status" value="1"/>
</dbReference>
<dbReference type="EC" id="2.1.1.282" evidence="2"/>
<comment type="caution">
    <text evidence="10">The sequence shown here is derived from an EMBL/GenBank/DDBJ whole genome shotgun (WGS) entry which is preliminary data.</text>
</comment>
<dbReference type="GO" id="GO:0008033">
    <property type="term" value="P:tRNA processing"/>
    <property type="evidence" value="ECO:0007669"/>
    <property type="project" value="UniProtKB-KW"/>
</dbReference>
<dbReference type="Pfam" id="PF02676">
    <property type="entry name" value="TYW3"/>
    <property type="match status" value="1"/>
</dbReference>
<comment type="similarity">
    <text evidence="1">Belongs to the TYW3 family.</text>
</comment>
<keyword evidence="6" id="KW-0819">tRNA processing</keyword>
<dbReference type="PANTHER" id="PTHR48418">
    <property type="entry name" value="TRNA WYBUTOSINE-SYNTHESIZING PROTEIN 3"/>
    <property type="match status" value="1"/>
</dbReference>
<evidence type="ECO:0000256" key="2">
    <source>
        <dbReference type="ARBA" id="ARBA00012750"/>
    </source>
</evidence>
<dbReference type="InterPro" id="IPR036602">
    <property type="entry name" value="tRNA_yW-synthesising-like_sf"/>
</dbReference>
<dbReference type="InterPro" id="IPR003827">
    <property type="entry name" value="tRNA_yW-synthesising"/>
</dbReference>
<reference evidence="10 11" key="1">
    <citation type="journal article" date="2013" name="PLoS ONE">
        <title>Predicting the Proteins of Angomonas deanei, Strigomonas culicis and Their Respective Endosymbionts Reveals New Aspects of the Trypanosomatidae Family.</title>
        <authorList>
            <person name="Motta M.C."/>
            <person name="Martins A.C."/>
            <person name="de Souza S.S."/>
            <person name="Catta-Preta C.M."/>
            <person name="Silva R."/>
            <person name="Klein C.C."/>
            <person name="de Almeida L.G."/>
            <person name="de Lima Cunha O."/>
            <person name="Ciapina L.P."/>
            <person name="Brocchi M."/>
            <person name="Colabardini A.C."/>
            <person name="de Araujo Lima B."/>
            <person name="Machado C.R."/>
            <person name="de Almeida Soares C.M."/>
            <person name="Probst C.M."/>
            <person name="de Menezes C.B."/>
            <person name="Thompson C.E."/>
            <person name="Bartholomeu D.C."/>
            <person name="Gradia D.F."/>
            <person name="Pavoni D.P."/>
            <person name="Grisard E.C."/>
            <person name="Fantinatti-Garboggini F."/>
            <person name="Marchini F.K."/>
            <person name="Rodrigues-Luiz G.F."/>
            <person name="Wagner G."/>
            <person name="Goldman G.H."/>
            <person name="Fietto J.L."/>
            <person name="Elias M.C."/>
            <person name="Goldman M.H."/>
            <person name="Sagot M.F."/>
            <person name="Pereira M."/>
            <person name="Stoco P.H."/>
            <person name="de Mendonca-Neto R.P."/>
            <person name="Teixeira S.M."/>
            <person name="Maciel T.E."/>
            <person name="de Oliveira Mendes T.A."/>
            <person name="Urmenyi T.P."/>
            <person name="de Souza W."/>
            <person name="Schenkman S."/>
            <person name="de Vasconcelos A.T."/>
        </authorList>
    </citation>
    <scope>NUCLEOTIDE SEQUENCE [LARGE SCALE GENOMIC DNA]</scope>
</reference>
<protein>
    <recommendedName>
        <fullName evidence="2">tRNA(Phe) 7-[(3-amino-3-carboxypropyl)-4-demethylwyosine(37)-N(4)]-methyltransferase</fullName>
        <ecNumber evidence="2">2.1.1.282</ecNumber>
    </recommendedName>
    <alternativeName>
        <fullName evidence="7">tRNA(Phe) 7-((3-amino-3-carboxypropyl)-4-demethylwyosine(37)-N(4))-methyltransferase</fullName>
    </alternativeName>
</protein>
<accession>S9TZ15</accession>
<keyword evidence="11" id="KW-1185">Reference proteome</keyword>
<dbReference type="SUPFAM" id="SSF111278">
    <property type="entry name" value="SSo0622-like"/>
    <property type="match status" value="1"/>
</dbReference>
<evidence type="ECO:0000259" key="9">
    <source>
        <dbReference type="Pfam" id="PF02676"/>
    </source>
</evidence>
<keyword evidence="3" id="KW-0489">Methyltransferase</keyword>
<keyword evidence="5" id="KW-0949">S-adenosyl-L-methionine</keyword>
<name>S9TZ15_9TRYP</name>
<dbReference type="OrthoDB" id="263283at2759"/>
<evidence type="ECO:0000313" key="11">
    <source>
        <dbReference type="Proteomes" id="UP000015354"/>
    </source>
</evidence>
<dbReference type="AlphaFoldDB" id="S9TZ15"/>
<dbReference type="EMBL" id="ATMH01007468">
    <property type="protein sequence ID" value="EPY23772.1"/>
    <property type="molecule type" value="Genomic_DNA"/>
</dbReference>